<evidence type="ECO:0000256" key="2">
    <source>
        <dbReference type="ARBA" id="ARBA00022517"/>
    </source>
</evidence>
<sequence length="151" mass="16233">MRLGVRIGVDVGTVRVGIARSDRDGLLATPLETLSRDDQTLARVIELIRELDCMECCIGLPLSLSGTHTPSTENAVAFARELSTALSIPVRLIDERLTTVSAHAALRLSGKQASRSRSVVDQVAAVMLLQHALDTERARGDAPGISVDDYK</sequence>
<dbReference type="HAMAP" id="MF_00651">
    <property type="entry name" value="Nuclease_YqgF"/>
    <property type="match status" value="1"/>
</dbReference>
<accession>A0A6J6DHS7</accession>
<dbReference type="GO" id="GO:0005829">
    <property type="term" value="C:cytosol"/>
    <property type="evidence" value="ECO:0007669"/>
    <property type="project" value="TreeGrafter"/>
</dbReference>
<name>A0A6J6DHS7_9ZZZZ</name>
<dbReference type="PANTHER" id="PTHR33317">
    <property type="entry name" value="POLYNUCLEOTIDYL TRANSFERASE, RIBONUCLEASE H-LIKE SUPERFAMILY PROTEIN"/>
    <property type="match status" value="1"/>
</dbReference>
<dbReference type="InterPro" id="IPR012337">
    <property type="entry name" value="RNaseH-like_sf"/>
</dbReference>
<dbReference type="SMART" id="SM00732">
    <property type="entry name" value="YqgFc"/>
    <property type="match status" value="1"/>
</dbReference>
<keyword evidence="2" id="KW-0690">Ribosome biogenesis</keyword>
<evidence type="ECO:0000313" key="6">
    <source>
        <dbReference type="EMBL" id="CAB4560958.1"/>
    </source>
</evidence>
<dbReference type="InterPro" id="IPR006641">
    <property type="entry name" value="YqgF/RNaseH-like_dom"/>
</dbReference>
<reference evidence="6" key="1">
    <citation type="submission" date="2020-05" db="EMBL/GenBank/DDBJ databases">
        <authorList>
            <person name="Chiriac C."/>
            <person name="Salcher M."/>
            <person name="Ghai R."/>
            <person name="Kavagutti S V."/>
        </authorList>
    </citation>
    <scope>NUCLEOTIDE SEQUENCE</scope>
</reference>
<evidence type="ECO:0000256" key="1">
    <source>
        <dbReference type="ARBA" id="ARBA00022490"/>
    </source>
</evidence>
<dbReference type="NCBIfam" id="TIGR00250">
    <property type="entry name" value="RNAse_H_YqgF"/>
    <property type="match status" value="1"/>
</dbReference>
<keyword evidence="4" id="KW-0378">Hydrolase</keyword>
<dbReference type="InterPro" id="IPR037027">
    <property type="entry name" value="YqgF/RNaseH-like_dom_sf"/>
</dbReference>
<dbReference type="InterPro" id="IPR005227">
    <property type="entry name" value="YqgF"/>
</dbReference>
<evidence type="ECO:0000256" key="3">
    <source>
        <dbReference type="ARBA" id="ARBA00022722"/>
    </source>
</evidence>
<dbReference type="SUPFAM" id="SSF53098">
    <property type="entry name" value="Ribonuclease H-like"/>
    <property type="match status" value="1"/>
</dbReference>
<dbReference type="CDD" id="cd16964">
    <property type="entry name" value="YqgF"/>
    <property type="match status" value="1"/>
</dbReference>
<dbReference type="GO" id="GO:0016787">
    <property type="term" value="F:hydrolase activity"/>
    <property type="evidence" value="ECO:0007669"/>
    <property type="project" value="UniProtKB-KW"/>
</dbReference>
<dbReference type="GO" id="GO:0004518">
    <property type="term" value="F:nuclease activity"/>
    <property type="evidence" value="ECO:0007669"/>
    <property type="project" value="UniProtKB-KW"/>
</dbReference>
<dbReference type="PANTHER" id="PTHR33317:SF4">
    <property type="entry name" value="POLYNUCLEOTIDYL TRANSFERASE, RIBONUCLEASE H-LIKE SUPERFAMILY PROTEIN"/>
    <property type="match status" value="1"/>
</dbReference>
<organism evidence="6">
    <name type="scientific">freshwater metagenome</name>
    <dbReference type="NCBI Taxonomy" id="449393"/>
    <lineage>
        <taxon>unclassified sequences</taxon>
        <taxon>metagenomes</taxon>
        <taxon>ecological metagenomes</taxon>
    </lineage>
</organism>
<dbReference type="Gene3D" id="3.30.420.140">
    <property type="entry name" value="YqgF/RNase H-like domain"/>
    <property type="match status" value="1"/>
</dbReference>
<keyword evidence="3" id="KW-0540">Nuclease</keyword>
<gene>
    <name evidence="6" type="ORF">UFOPK1591_00727</name>
</gene>
<keyword evidence="1" id="KW-0963">Cytoplasm</keyword>
<dbReference type="EMBL" id="CAEZTD010000046">
    <property type="protein sequence ID" value="CAB4560958.1"/>
    <property type="molecule type" value="Genomic_DNA"/>
</dbReference>
<feature type="domain" description="YqgF/RNase H-like" evidence="5">
    <location>
        <begin position="4"/>
        <end position="102"/>
    </location>
</feature>
<evidence type="ECO:0000259" key="5">
    <source>
        <dbReference type="SMART" id="SM00732"/>
    </source>
</evidence>
<protein>
    <submittedName>
        <fullName evidence="6">Unannotated protein</fullName>
    </submittedName>
</protein>
<dbReference type="GO" id="GO:0000967">
    <property type="term" value="P:rRNA 5'-end processing"/>
    <property type="evidence" value="ECO:0007669"/>
    <property type="project" value="TreeGrafter"/>
</dbReference>
<evidence type="ECO:0000256" key="4">
    <source>
        <dbReference type="ARBA" id="ARBA00022801"/>
    </source>
</evidence>
<proteinExistence type="inferred from homology"/>
<dbReference type="Pfam" id="PF03652">
    <property type="entry name" value="RuvX"/>
    <property type="match status" value="1"/>
</dbReference>
<dbReference type="AlphaFoldDB" id="A0A6J6DHS7"/>